<dbReference type="AlphaFoldDB" id="A0A9Q0HA06"/>
<gene>
    <name evidence="1" type="ORF">NE237_019829</name>
</gene>
<evidence type="ECO:0000313" key="2">
    <source>
        <dbReference type="Proteomes" id="UP001141806"/>
    </source>
</evidence>
<reference evidence="1" key="1">
    <citation type="journal article" date="2023" name="Plant J.">
        <title>The genome of the king protea, Protea cynaroides.</title>
        <authorList>
            <person name="Chang J."/>
            <person name="Duong T.A."/>
            <person name="Schoeman C."/>
            <person name="Ma X."/>
            <person name="Roodt D."/>
            <person name="Barker N."/>
            <person name="Li Z."/>
            <person name="Van de Peer Y."/>
            <person name="Mizrachi E."/>
        </authorList>
    </citation>
    <scope>NUCLEOTIDE SEQUENCE</scope>
    <source>
        <tissue evidence="1">Young leaves</tissue>
    </source>
</reference>
<comment type="caution">
    <text evidence="1">The sequence shown here is derived from an EMBL/GenBank/DDBJ whole genome shotgun (WGS) entry which is preliminary data.</text>
</comment>
<accession>A0A9Q0HA06</accession>
<dbReference type="EMBL" id="JAMYWD010000009">
    <property type="protein sequence ID" value="KAJ4959919.1"/>
    <property type="molecule type" value="Genomic_DNA"/>
</dbReference>
<protein>
    <submittedName>
        <fullName evidence="1">Uncharacterized protein</fullName>
    </submittedName>
</protein>
<organism evidence="1 2">
    <name type="scientific">Protea cynaroides</name>
    <dbReference type="NCBI Taxonomy" id="273540"/>
    <lineage>
        <taxon>Eukaryota</taxon>
        <taxon>Viridiplantae</taxon>
        <taxon>Streptophyta</taxon>
        <taxon>Embryophyta</taxon>
        <taxon>Tracheophyta</taxon>
        <taxon>Spermatophyta</taxon>
        <taxon>Magnoliopsida</taxon>
        <taxon>Proteales</taxon>
        <taxon>Proteaceae</taxon>
        <taxon>Protea</taxon>
    </lineage>
</organism>
<sequence>MPTLDLFHQLHVLSHSTDEGKKDMGWYYFSCLPNTGKPILTDKLSKVPRGRRVSFHLDNFNIDDHLEISLASLEGFRAPLIAGNLTPAATLTSAARKEKGKSWNWLAVEEKGKSWNWLAVEGKDVNG</sequence>
<name>A0A9Q0HA06_9MAGN</name>
<proteinExistence type="predicted"/>
<evidence type="ECO:0000313" key="1">
    <source>
        <dbReference type="EMBL" id="KAJ4959919.1"/>
    </source>
</evidence>
<dbReference type="Proteomes" id="UP001141806">
    <property type="component" value="Unassembled WGS sequence"/>
</dbReference>
<keyword evidence="2" id="KW-1185">Reference proteome</keyword>